<dbReference type="InterPro" id="IPR000774">
    <property type="entry name" value="PPIase_FKBP_N"/>
</dbReference>
<dbReference type="GO" id="GO:0003755">
    <property type="term" value="F:peptidyl-prolyl cis-trans isomerase activity"/>
    <property type="evidence" value="ECO:0007669"/>
    <property type="project" value="UniProtKB-UniRule"/>
</dbReference>
<evidence type="ECO:0000256" key="1">
    <source>
        <dbReference type="ARBA" id="ARBA00000971"/>
    </source>
</evidence>
<dbReference type="RefSeq" id="WP_115861728.1">
    <property type="nucleotide sequence ID" value="NZ_QTSU01000005.1"/>
</dbReference>
<dbReference type="InterPro" id="IPR036944">
    <property type="entry name" value="PPIase_FKBP_N_sf"/>
</dbReference>
<dbReference type="EC" id="5.2.1.8" evidence="6"/>
<evidence type="ECO:0000259" key="8">
    <source>
        <dbReference type="PROSITE" id="PS50059"/>
    </source>
</evidence>
<dbReference type="SUPFAM" id="SSF54534">
    <property type="entry name" value="FKBP-like"/>
    <property type="match status" value="1"/>
</dbReference>
<gene>
    <name evidence="9" type="ORF">DX914_18850</name>
</gene>
<evidence type="ECO:0000256" key="7">
    <source>
        <dbReference type="SAM" id="SignalP"/>
    </source>
</evidence>
<keyword evidence="3 5" id="KW-0697">Rotamase</keyword>
<dbReference type="Pfam" id="PF00254">
    <property type="entry name" value="FKBP_C"/>
    <property type="match status" value="1"/>
</dbReference>
<protein>
    <recommendedName>
        <fullName evidence="6">Peptidyl-prolyl cis-trans isomerase</fullName>
        <ecNumber evidence="6">5.2.1.8</ecNumber>
    </recommendedName>
</protein>
<keyword evidence="10" id="KW-1185">Reference proteome</keyword>
<evidence type="ECO:0000256" key="4">
    <source>
        <dbReference type="ARBA" id="ARBA00023235"/>
    </source>
</evidence>
<evidence type="ECO:0000256" key="2">
    <source>
        <dbReference type="ARBA" id="ARBA00006577"/>
    </source>
</evidence>
<dbReference type="AlphaFoldDB" id="A0A371JWG5"/>
<feature type="domain" description="PPIase FKBP-type" evidence="8">
    <location>
        <begin position="154"/>
        <end position="240"/>
    </location>
</feature>
<comment type="caution">
    <text evidence="9">The sequence shown here is derived from an EMBL/GenBank/DDBJ whole genome shotgun (WGS) entry which is preliminary data.</text>
</comment>
<keyword evidence="7" id="KW-0732">Signal</keyword>
<evidence type="ECO:0000313" key="10">
    <source>
        <dbReference type="Proteomes" id="UP000264492"/>
    </source>
</evidence>
<feature type="signal peptide" evidence="7">
    <location>
        <begin position="1"/>
        <end position="22"/>
    </location>
</feature>
<sequence>MKLAPHLPVAALLLAASAALFACSRAPSPPTSAPPALDSERARASYVVGLDMAKTLAPVREDVDIEVVLQAVRAAYDGRPSPIDEPAAQRIRAQLSQRLRDRHDAAQRELAKKNLQAGDDFLAGNGKQPGVRSTASGLQYQVLKDAQGPKPNAQDTVRVNYIGARLDGAKFESTYDTDHPAELVLSQVMPGWSEGVRLMPVGSRYRFWIPARLAYGERGVPGQIEPNATLVFEVELLEIAGRGAP</sequence>
<evidence type="ECO:0000256" key="6">
    <source>
        <dbReference type="RuleBase" id="RU003915"/>
    </source>
</evidence>
<reference evidence="9 10" key="1">
    <citation type="submission" date="2018-08" db="EMBL/GenBank/DDBJ databases">
        <title>Lysobacter sp. zong2l5, whole genome shotgun sequence.</title>
        <authorList>
            <person name="Zhang X."/>
            <person name="Feng G."/>
            <person name="Zhu H."/>
        </authorList>
    </citation>
    <scope>NUCLEOTIDE SEQUENCE [LARGE SCALE GENOMIC DNA]</scope>
    <source>
        <strain evidence="10">zong2l5</strain>
    </source>
</reference>
<comment type="similarity">
    <text evidence="2 6">Belongs to the FKBP-type PPIase family.</text>
</comment>
<dbReference type="InterPro" id="IPR046357">
    <property type="entry name" value="PPIase_dom_sf"/>
</dbReference>
<feature type="chain" id="PRO_5016870294" description="Peptidyl-prolyl cis-trans isomerase" evidence="7">
    <location>
        <begin position="23"/>
        <end position="245"/>
    </location>
</feature>
<evidence type="ECO:0000256" key="3">
    <source>
        <dbReference type="ARBA" id="ARBA00023110"/>
    </source>
</evidence>
<organism evidence="9 10">
    <name type="scientific">Lysobacter silvisoli</name>
    <dbReference type="NCBI Taxonomy" id="2293254"/>
    <lineage>
        <taxon>Bacteria</taxon>
        <taxon>Pseudomonadati</taxon>
        <taxon>Pseudomonadota</taxon>
        <taxon>Gammaproteobacteria</taxon>
        <taxon>Lysobacterales</taxon>
        <taxon>Lysobacteraceae</taxon>
        <taxon>Lysobacter</taxon>
    </lineage>
</organism>
<dbReference type="GO" id="GO:0006457">
    <property type="term" value="P:protein folding"/>
    <property type="evidence" value="ECO:0007669"/>
    <property type="project" value="InterPro"/>
</dbReference>
<evidence type="ECO:0000256" key="5">
    <source>
        <dbReference type="PROSITE-ProRule" id="PRU00277"/>
    </source>
</evidence>
<name>A0A371JWG5_9GAMM</name>
<accession>A0A371JWG5</accession>
<keyword evidence="4 5" id="KW-0413">Isomerase</keyword>
<dbReference type="PROSITE" id="PS51257">
    <property type="entry name" value="PROKAR_LIPOPROTEIN"/>
    <property type="match status" value="1"/>
</dbReference>
<comment type="catalytic activity">
    <reaction evidence="1 5 6">
        <text>[protein]-peptidylproline (omega=180) = [protein]-peptidylproline (omega=0)</text>
        <dbReference type="Rhea" id="RHEA:16237"/>
        <dbReference type="Rhea" id="RHEA-COMP:10747"/>
        <dbReference type="Rhea" id="RHEA-COMP:10748"/>
        <dbReference type="ChEBI" id="CHEBI:83833"/>
        <dbReference type="ChEBI" id="CHEBI:83834"/>
        <dbReference type="EC" id="5.2.1.8"/>
    </reaction>
</comment>
<dbReference type="Proteomes" id="UP000264492">
    <property type="component" value="Unassembled WGS sequence"/>
</dbReference>
<dbReference type="PANTHER" id="PTHR43811:SF57">
    <property type="entry name" value="FKBP-TYPE PEPTIDYL-PROLYL CIS-TRANS ISOMERASE FKPA-RELATED"/>
    <property type="match status" value="1"/>
</dbReference>
<dbReference type="Gene3D" id="1.10.287.460">
    <property type="entry name" value="Peptidyl-prolyl cis-trans isomerase, FKBP-type, N-terminal domain"/>
    <property type="match status" value="1"/>
</dbReference>
<dbReference type="Gene3D" id="3.10.50.40">
    <property type="match status" value="1"/>
</dbReference>
<dbReference type="PANTHER" id="PTHR43811">
    <property type="entry name" value="FKBP-TYPE PEPTIDYL-PROLYL CIS-TRANS ISOMERASE FKPA"/>
    <property type="match status" value="1"/>
</dbReference>
<evidence type="ECO:0000313" key="9">
    <source>
        <dbReference type="EMBL" id="RDZ25927.1"/>
    </source>
</evidence>
<proteinExistence type="inferred from homology"/>
<dbReference type="OrthoDB" id="9814548at2"/>
<dbReference type="InterPro" id="IPR001179">
    <property type="entry name" value="PPIase_FKBP_dom"/>
</dbReference>
<dbReference type="EMBL" id="QTSU01000005">
    <property type="protein sequence ID" value="RDZ25927.1"/>
    <property type="molecule type" value="Genomic_DNA"/>
</dbReference>
<dbReference type="PROSITE" id="PS50059">
    <property type="entry name" value="FKBP_PPIASE"/>
    <property type="match status" value="1"/>
</dbReference>
<dbReference type="Pfam" id="PF01346">
    <property type="entry name" value="FKBP_N"/>
    <property type="match status" value="1"/>
</dbReference>